<dbReference type="EMBL" id="VSSQ01026099">
    <property type="protein sequence ID" value="MPM74639.1"/>
    <property type="molecule type" value="Genomic_DNA"/>
</dbReference>
<organism evidence="1">
    <name type="scientific">bioreactor metagenome</name>
    <dbReference type="NCBI Taxonomy" id="1076179"/>
    <lineage>
        <taxon>unclassified sequences</taxon>
        <taxon>metagenomes</taxon>
        <taxon>ecological metagenomes</taxon>
    </lineage>
</organism>
<dbReference type="AlphaFoldDB" id="A0A645CCH6"/>
<accession>A0A645CCH6</accession>
<gene>
    <name evidence="1" type="ORF">SDC9_121628</name>
</gene>
<evidence type="ECO:0000313" key="1">
    <source>
        <dbReference type="EMBL" id="MPM74639.1"/>
    </source>
</evidence>
<reference evidence="1" key="1">
    <citation type="submission" date="2019-08" db="EMBL/GenBank/DDBJ databases">
        <authorList>
            <person name="Kucharzyk K."/>
            <person name="Murdoch R.W."/>
            <person name="Higgins S."/>
            <person name="Loffler F."/>
        </authorList>
    </citation>
    <scope>NUCLEOTIDE SEQUENCE</scope>
</reference>
<protein>
    <submittedName>
        <fullName evidence="1">Uncharacterized protein</fullName>
    </submittedName>
</protein>
<name>A0A645CCH6_9ZZZZ</name>
<sequence>MVKSTKMCSLFFIYIVNIENYLINYITNYIKDIEELAFN</sequence>
<comment type="caution">
    <text evidence="1">The sequence shown here is derived from an EMBL/GenBank/DDBJ whole genome shotgun (WGS) entry which is preliminary data.</text>
</comment>
<proteinExistence type="predicted"/>